<dbReference type="InterPro" id="IPR027417">
    <property type="entry name" value="P-loop_NTPase"/>
</dbReference>
<dbReference type="InterPro" id="IPR014017">
    <property type="entry name" value="DNA_helicase_UvrD-like_C"/>
</dbReference>
<sequence length="704" mass="81117">MAELIPPSIQQLKSATSGERKVYQLLEHVFQNENAIIWYEPKALNRYTDFIVWLPEHGLLVIEVKDWSKERFETLNPDTFTGRFYHHNQQKIVAVKNPESQVRKCMLNILHEFKKAAIFLQQEGHYQGNLKFPISSCVIYTELKQEDADAIGLTLASISTAHKTIFKDDLRLVAENKTFKNKLIDAFKGVSFSFKALSYAEEKFLRYMIFPEIRVNEFTQEELFSVEPQDAKALDLSQESIAKNIGDGHRILKGVAGSGKTLVLACRAKYLKTIYPEYKILVVCYNNSLCNHLRQMFGDEFNEKIHVFNFHSLVKTITHANLSMLVNEKQADYNSRVGQILLDYLEQKKLAQQDLYDAILIDEGQDFAQEWIIGLSQLVKTETNNILFCYDPAQNIFNRKKPSWRSVGLQVQGKKPVELYKCYRNTKEILDIAKAFLNPKALDSLQNNDEYDRVLDPDTGECKTGDYPSIYHENDVRHLVDLIARKIRQLLKSGVEPRDIAILQAKSAEYDVFVSELKLKLSAYISDVAVDFIFSSADKKALDLHKNSLKVMNVESSKGLEFAHVFFVGLDYMPRIGENRDLDSERKLAYVGMTRAQNKLFLLGCENKGFLADVKEIYEQTTRLLEIRERSIEVSIGQVEEVNSEPKTEKMDDSMIGQKWTEDEEVRLIDAFMDENLSIKEIAQRHNRKQGGIRARLKKLRLLD</sequence>
<accession>A0A7S6VV04</accession>
<dbReference type="PANTHER" id="PTHR11070">
    <property type="entry name" value="UVRD / RECB / PCRA DNA HELICASE FAMILY MEMBER"/>
    <property type="match status" value="1"/>
</dbReference>
<evidence type="ECO:0000313" key="8">
    <source>
        <dbReference type="EMBL" id="QOW45298.1"/>
    </source>
</evidence>
<gene>
    <name evidence="8" type="ORF">G0028_04975</name>
</gene>
<dbReference type="GO" id="GO:0000725">
    <property type="term" value="P:recombinational repair"/>
    <property type="evidence" value="ECO:0007669"/>
    <property type="project" value="TreeGrafter"/>
</dbReference>
<evidence type="ECO:0000256" key="2">
    <source>
        <dbReference type="ARBA" id="ARBA00022801"/>
    </source>
</evidence>
<dbReference type="Pfam" id="PF13361">
    <property type="entry name" value="UvrD_C"/>
    <property type="match status" value="1"/>
</dbReference>
<evidence type="ECO:0000259" key="6">
    <source>
        <dbReference type="Pfam" id="PF08378"/>
    </source>
</evidence>
<dbReference type="GO" id="GO:0003677">
    <property type="term" value="F:DNA binding"/>
    <property type="evidence" value="ECO:0007669"/>
    <property type="project" value="InterPro"/>
</dbReference>
<keyword evidence="1" id="KW-0547">Nucleotide-binding</keyword>
<dbReference type="InterPro" id="IPR000212">
    <property type="entry name" value="DNA_helicase_UvrD/REP"/>
</dbReference>
<keyword evidence="2" id="KW-0378">Hydrolase</keyword>
<keyword evidence="3" id="KW-0347">Helicase</keyword>
<dbReference type="SUPFAM" id="SSF52540">
    <property type="entry name" value="P-loop containing nucleoside triphosphate hydrolases"/>
    <property type="match status" value="1"/>
</dbReference>
<name>A0A7S6VV04_9GAMM</name>
<proteinExistence type="predicted"/>
<keyword evidence="4" id="KW-0067">ATP-binding</keyword>
<dbReference type="AlphaFoldDB" id="A0A7S6VV04"/>
<dbReference type="GO" id="GO:0005524">
    <property type="term" value="F:ATP binding"/>
    <property type="evidence" value="ECO:0007669"/>
    <property type="project" value="UniProtKB-KW"/>
</dbReference>
<evidence type="ECO:0000256" key="3">
    <source>
        <dbReference type="ARBA" id="ARBA00022806"/>
    </source>
</evidence>
<evidence type="ECO:0000256" key="1">
    <source>
        <dbReference type="ARBA" id="ARBA00022741"/>
    </source>
</evidence>
<dbReference type="GO" id="GO:0016787">
    <property type="term" value="F:hydrolase activity"/>
    <property type="evidence" value="ECO:0007669"/>
    <property type="project" value="UniProtKB-KW"/>
</dbReference>
<organism evidence="8 9">
    <name type="scientific">Acinetobacter piscicola</name>
    <dbReference type="NCBI Taxonomy" id="2006115"/>
    <lineage>
        <taxon>Bacteria</taxon>
        <taxon>Pseudomonadati</taxon>
        <taxon>Pseudomonadota</taxon>
        <taxon>Gammaproteobacteria</taxon>
        <taxon>Moraxellales</taxon>
        <taxon>Moraxellaceae</taxon>
        <taxon>Acinetobacter</taxon>
    </lineage>
</organism>
<keyword evidence="9" id="KW-1185">Reference proteome</keyword>
<evidence type="ECO:0000259" key="7">
    <source>
        <dbReference type="Pfam" id="PF13361"/>
    </source>
</evidence>
<reference evidence="8 9" key="1">
    <citation type="submission" date="2020-02" db="EMBL/GenBank/DDBJ databases">
        <title>Tigecycline-resistant Acinetobacter species from pigs and migratory birds.</title>
        <authorList>
            <person name="Chen C."/>
            <person name="Sun J."/>
            <person name="Liao X.-P."/>
            <person name="Liu Y.-H."/>
        </authorList>
    </citation>
    <scope>NUCLEOTIDE SEQUENCE [LARGE SCALE GENOMIC DNA]</scope>
    <source>
        <strain evidence="8 9">YH12207_T</strain>
    </source>
</reference>
<dbReference type="InterPro" id="IPR011528">
    <property type="entry name" value="NERD"/>
</dbReference>
<protein>
    <recommendedName>
        <fullName evidence="5">DNA 3'-5' helicase II</fullName>
    </recommendedName>
</protein>
<dbReference type="Proteomes" id="UP000593966">
    <property type="component" value="Chromosome"/>
</dbReference>
<evidence type="ECO:0000256" key="5">
    <source>
        <dbReference type="ARBA" id="ARBA00034923"/>
    </source>
</evidence>
<evidence type="ECO:0000256" key="4">
    <source>
        <dbReference type="ARBA" id="ARBA00022840"/>
    </source>
</evidence>
<dbReference type="RefSeq" id="WP_180046009.1">
    <property type="nucleotide sequence ID" value="NZ_CP048659.1"/>
</dbReference>
<feature type="domain" description="UvrD-like helicase C-terminal" evidence="7">
    <location>
        <begin position="536"/>
        <end position="605"/>
    </location>
</feature>
<evidence type="ECO:0000313" key="9">
    <source>
        <dbReference type="Proteomes" id="UP000593966"/>
    </source>
</evidence>
<dbReference type="GO" id="GO:0043138">
    <property type="term" value="F:3'-5' DNA helicase activity"/>
    <property type="evidence" value="ECO:0007669"/>
    <property type="project" value="TreeGrafter"/>
</dbReference>
<dbReference type="PANTHER" id="PTHR11070:SF2">
    <property type="entry name" value="ATP-DEPENDENT DNA HELICASE SRS2"/>
    <property type="match status" value="1"/>
</dbReference>
<dbReference type="Pfam" id="PF13245">
    <property type="entry name" value="AAA_19"/>
    <property type="match status" value="1"/>
</dbReference>
<dbReference type="Gene3D" id="3.40.50.300">
    <property type="entry name" value="P-loop containing nucleotide triphosphate hydrolases"/>
    <property type="match status" value="2"/>
</dbReference>
<dbReference type="Pfam" id="PF08378">
    <property type="entry name" value="NERD"/>
    <property type="match status" value="1"/>
</dbReference>
<dbReference type="EMBL" id="CP048659">
    <property type="protein sequence ID" value="QOW45298.1"/>
    <property type="molecule type" value="Genomic_DNA"/>
</dbReference>
<feature type="domain" description="NERD" evidence="6">
    <location>
        <begin position="17"/>
        <end position="113"/>
    </location>
</feature>